<feature type="compositionally biased region" description="Basic and acidic residues" evidence="1">
    <location>
        <begin position="81"/>
        <end position="92"/>
    </location>
</feature>
<comment type="caution">
    <text evidence="2">The sequence shown here is derived from an EMBL/GenBank/DDBJ whole genome shotgun (WGS) entry which is preliminary data.</text>
</comment>
<dbReference type="Proteomes" id="UP001066276">
    <property type="component" value="Chromosome 4_1"/>
</dbReference>
<evidence type="ECO:0000313" key="3">
    <source>
        <dbReference type="Proteomes" id="UP001066276"/>
    </source>
</evidence>
<dbReference type="AlphaFoldDB" id="A0AAV7T063"/>
<proteinExistence type="predicted"/>
<feature type="region of interest" description="Disordered" evidence="1">
    <location>
        <begin position="1"/>
        <end position="33"/>
    </location>
</feature>
<feature type="compositionally biased region" description="Low complexity" evidence="1">
    <location>
        <begin position="118"/>
        <end position="129"/>
    </location>
</feature>
<feature type="compositionally biased region" description="Low complexity" evidence="1">
    <location>
        <begin position="58"/>
        <end position="73"/>
    </location>
</feature>
<sequence>MEVKGLGAPALRRRDRVAESRESGSAMKVGGGGGVTALPELLLKVGAKLSRSCLESPGAATKGTKGAGLKITARVGSQRNGRSDRGGGRQKETSGTVDTGQTKGLKKYIRERRFPRCGSGEASGSATAGNPRRQGVRDGSDDVGLSGSATAAL</sequence>
<feature type="compositionally biased region" description="Basic residues" evidence="1">
    <location>
        <begin position="104"/>
        <end position="115"/>
    </location>
</feature>
<feature type="compositionally biased region" description="Polar residues" evidence="1">
    <location>
        <begin position="93"/>
        <end position="102"/>
    </location>
</feature>
<name>A0AAV7T063_PLEWA</name>
<feature type="region of interest" description="Disordered" evidence="1">
    <location>
        <begin position="55"/>
        <end position="153"/>
    </location>
</feature>
<evidence type="ECO:0000313" key="2">
    <source>
        <dbReference type="EMBL" id="KAJ1169487.1"/>
    </source>
</evidence>
<reference evidence="2" key="1">
    <citation type="journal article" date="2022" name="bioRxiv">
        <title>Sequencing and chromosome-scale assembly of the giantPleurodeles waltlgenome.</title>
        <authorList>
            <person name="Brown T."/>
            <person name="Elewa A."/>
            <person name="Iarovenko S."/>
            <person name="Subramanian E."/>
            <person name="Araus A.J."/>
            <person name="Petzold A."/>
            <person name="Susuki M."/>
            <person name="Suzuki K.-i.T."/>
            <person name="Hayashi T."/>
            <person name="Toyoda A."/>
            <person name="Oliveira C."/>
            <person name="Osipova E."/>
            <person name="Leigh N.D."/>
            <person name="Simon A."/>
            <person name="Yun M.H."/>
        </authorList>
    </citation>
    <scope>NUCLEOTIDE SEQUENCE</scope>
    <source>
        <strain evidence="2">20211129_DDA</strain>
        <tissue evidence="2">Liver</tissue>
    </source>
</reference>
<evidence type="ECO:0000256" key="1">
    <source>
        <dbReference type="SAM" id="MobiDB-lite"/>
    </source>
</evidence>
<keyword evidence="3" id="KW-1185">Reference proteome</keyword>
<gene>
    <name evidence="2" type="ORF">NDU88_001380</name>
</gene>
<protein>
    <submittedName>
        <fullName evidence="2">Uncharacterized protein</fullName>
    </submittedName>
</protein>
<dbReference type="EMBL" id="JANPWB010000007">
    <property type="protein sequence ID" value="KAJ1169487.1"/>
    <property type="molecule type" value="Genomic_DNA"/>
</dbReference>
<accession>A0AAV7T063</accession>
<organism evidence="2 3">
    <name type="scientific">Pleurodeles waltl</name>
    <name type="common">Iberian ribbed newt</name>
    <dbReference type="NCBI Taxonomy" id="8319"/>
    <lineage>
        <taxon>Eukaryota</taxon>
        <taxon>Metazoa</taxon>
        <taxon>Chordata</taxon>
        <taxon>Craniata</taxon>
        <taxon>Vertebrata</taxon>
        <taxon>Euteleostomi</taxon>
        <taxon>Amphibia</taxon>
        <taxon>Batrachia</taxon>
        <taxon>Caudata</taxon>
        <taxon>Salamandroidea</taxon>
        <taxon>Salamandridae</taxon>
        <taxon>Pleurodelinae</taxon>
        <taxon>Pleurodeles</taxon>
    </lineage>
</organism>